<evidence type="ECO:0000256" key="9">
    <source>
        <dbReference type="RuleBase" id="RU003953"/>
    </source>
</evidence>
<evidence type="ECO:0008006" key="15">
    <source>
        <dbReference type="Google" id="ProtNLM"/>
    </source>
</evidence>
<evidence type="ECO:0000256" key="3">
    <source>
        <dbReference type="ARBA" id="ARBA00022695"/>
    </source>
</evidence>
<evidence type="ECO:0000256" key="4">
    <source>
        <dbReference type="ARBA" id="ARBA00022723"/>
    </source>
</evidence>
<dbReference type="InterPro" id="IPR002646">
    <property type="entry name" value="PolA_pol_head_dom"/>
</dbReference>
<dbReference type="Pfam" id="PF13735">
    <property type="entry name" value="tRNA_NucTran2_2"/>
    <property type="match status" value="1"/>
</dbReference>
<dbReference type="PANTHER" id="PTHR47545">
    <property type="entry name" value="MULTIFUNCTIONAL CCA PROTEIN"/>
    <property type="match status" value="1"/>
</dbReference>
<keyword evidence="5" id="KW-0547">Nucleotide-binding</keyword>
<evidence type="ECO:0000313" key="13">
    <source>
        <dbReference type="EMBL" id="OGY47897.1"/>
    </source>
</evidence>
<evidence type="ECO:0000259" key="11">
    <source>
        <dbReference type="Pfam" id="PF01966"/>
    </source>
</evidence>
<dbReference type="Gene3D" id="1.10.246.80">
    <property type="match status" value="1"/>
</dbReference>
<gene>
    <name evidence="13" type="ORF">A3J62_00750</name>
</gene>
<evidence type="ECO:0000256" key="6">
    <source>
        <dbReference type="ARBA" id="ARBA00022840"/>
    </source>
</evidence>
<keyword evidence="4" id="KW-0479">Metal-binding</keyword>
<dbReference type="GO" id="GO:0016779">
    <property type="term" value="F:nucleotidyltransferase activity"/>
    <property type="evidence" value="ECO:0007669"/>
    <property type="project" value="UniProtKB-KW"/>
</dbReference>
<evidence type="ECO:0000256" key="1">
    <source>
        <dbReference type="ARBA" id="ARBA00022679"/>
    </source>
</evidence>
<organism evidence="13 14">
    <name type="scientific">Candidatus Buchananbacteria bacterium RIFCSPHIGHO2_02_FULL_38_8</name>
    <dbReference type="NCBI Taxonomy" id="1797538"/>
    <lineage>
        <taxon>Bacteria</taxon>
        <taxon>Candidatus Buchananiibacteriota</taxon>
    </lineage>
</organism>
<dbReference type="Proteomes" id="UP000178747">
    <property type="component" value="Unassembled WGS sequence"/>
</dbReference>
<keyword evidence="7" id="KW-0460">Magnesium</keyword>
<dbReference type="SUPFAM" id="SSF81891">
    <property type="entry name" value="Poly A polymerase C-terminal region-like"/>
    <property type="match status" value="1"/>
</dbReference>
<dbReference type="GO" id="GO:0003723">
    <property type="term" value="F:RNA binding"/>
    <property type="evidence" value="ECO:0007669"/>
    <property type="project" value="UniProtKB-KW"/>
</dbReference>
<accession>A0A1G1Y8K7</accession>
<reference evidence="13 14" key="1">
    <citation type="journal article" date="2016" name="Nat. Commun.">
        <title>Thousands of microbial genomes shed light on interconnected biogeochemical processes in an aquifer system.</title>
        <authorList>
            <person name="Anantharaman K."/>
            <person name="Brown C.T."/>
            <person name="Hug L.A."/>
            <person name="Sharon I."/>
            <person name="Castelle C.J."/>
            <person name="Probst A.J."/>
            <person name="Thomas B.C."/>
            <person name="Singh A."/>
            <person name="Wilkins M.J."/>
            <person name="Karaoz U."/>
            <person name="Brodie E.L."/>
            <person name="Williams K.H."/>
            <person name="Hubbard S.S."/>
            <person name="Banfield J.F."/>
        </authorList>
    </citation>
    <scope>NUCLEOTIDE SEQUENCE [LARGE SCALE GENOMIC DNA]</scope>
</reference>
<dbReference type="CDD" id="cd05398">
    <property type="entry name" value="NT_ClassII-CCAase"/>
    <property type="match status" value="1"/>
</dbReference>
<keyword evidence="2" id="KW-0819">tRNA processing</keyword>
<dbReference type="EMBL" id="MHIH01000008">
    <property type="protein sequence ID" value="OGY47897.1"/>
    <property type="molecule type" value="Genomic_DNA"/>
</dbReference>
<evidence type="ECO:0000256" key="7">
    <source>
        <dbReference type="ARBA" id="ARBA00022842"/>
    </source>
</evidence>
<comment type="caution">
    <text evidence="13">The sequence shown here is derived from an EMBL/GenBank/DDBJ whole genome shotgun (WGS) entry which is preliminary data.</text>
</comment>
<dbReference type="Gene3D" id="1.10.3090.10">
    <property type="entry name" value="cca-adding enzyme, domain 2"/>
    <property type="match status" value="1"/>
</dbReference>
<feature type="domain" description="Poly A polymerase head" evidence="10">
    <location>
        <begin position="29"/>
        <end position="160"/>
    </location>
</feature>
<dbReference type="CDD" id="cd00077">
    <property type="entry name" value="HDc"/>
    <property type="match status" value="1"/>
</dbReference>
<dbReference type="GO" id="GO:0005524">
    <property type="term" value="F:ATP binding"/>
    <property type="evidence" value="ECO:0007669"/>
    <property type="project" value="UniProtKB-KW"/>
</dbReference>
<dbReference type="Pfam" id="PF01743">
    <property type="entry name" value="PolyA_pol"/>
    <property type="match status" value="1"/>
</dbReference>
<evidence type="ECO:0000256" key="2">
    <source>
        <dbReference type="ARBA" id="ARBA00022694"/>
    </source>
</evidence>
<keyword evidence="8 9" id="KW-0694">RNA-binding</keyword>
<name>A0A1G1Y8K7_9BACT</name>
<keyword evidence="6" id="KW-0067">ATP-binding</keyword>
<dbReference type="Pfam" id="PF01966">
    <property type="entry name" value="HD"/>
    <property type="match status" value="1"/>
</dbReference>
<evidence type="ECO:0000259" key="10">
    <source>
        <dbReference type="Pfam" id="PF01743"/>
    </source>
</evidence>
<dbReference type="SUPFAM" id="SSF81301">
    <property type="entry name" value="Nucleotidyltransferase"/>
    <property type="match status" value="1"/>
</dbReference>
<dbReference type="GO" id="GO:0008033">
    <property type="term" value="P:tRNA processing"/>
    <property type="evidence" value="ECO:0007669"/>
    <property type="project" value="UniProtKB-KW"/>
</dbReference>
<feature type="domain" description="HD" evidence="11">
    <location>
        <begin position="308"/>
        <end position="373"/>
    </location>
</feature>
<evidence type="ECO:0000313" key="14">
    <source>
        <dbReference type="Proteomes" id="UP000178747"/>
    </source>
</evidence>
<dbReference type="AlphaFoldDB" id="A0A1G1Y8K7"/>
<dbReference type="InterPro" id="IPR003607">
    <property type="entry name" value="HD/PDEase_dom"/>
</dbReference>
<evidence type="ECO:0000256" key="8">
    <source>
        <dbReference type="ARBA" id="ARBA00022884"/>
    </source>
</evidence>
<dbReference type="GO" id="GO:0046872">
    <property type="term" value="F:metal ion binding"/>
    <property type="evidence" value="ECO:0007669"/>
    <property type="project" value="UniProtKB-KW"/>
</dbReference>
<proteinExistence type="inferred from homology"/>
<feature type="domain" description="CCA-adding enzyme C-terminal" evidence="12">
    <location>
        <begin position="445"/>
        <end position="487"/>
    </location>
</feature>
<dbReference type="InterPro" id="IPR050124">
    <property type="entry name" value="tRNA_CCA-adding_enzyme"/>
</dbReference>
<dbReference type="PANTHER" id="PTHR47545:SF1">
    <property type="entry name" value="MULTIFUNCTIONAL CCA PROTEIN"/>
    <property type="match status" value="1"/>
</dbReference>
<keyword evidence="1 9" id="KW-0808">Transferase</keyword>
<protein>
    <recommendedName>
        <fullName evidence="15">HD domain-containing protein</fullName>
    </recommendedName>
</protein>
<evidence type="ECO:0000259" key="12">
    <source>
        <dbReference type="Pfam" id="PF13735"/>
    </source>
</evidence>
<dbReference type="Gene3D" id="3.30.460.10">
    <property type="entry name" value="Beta Polymerase, domain 2"/>
    <property type="match status" value="1"/>
</dbReference>
<dbReference type="InterPro" id="IPR032810">
    <property type="entry name" value="CCA-adding_enz_C"/>
</dbReference>
<evidence type="ECO:0000256" key="5">
    <source>
        <dbReference type="ARBA" id="ARBA00022741"/>
    </source>
</evidence>
<dbReference type="InterPro" id="IPR043519">
    <property type="entry name" value="NT_sf"/>
</dbReference>
<dbReference type="InterPro" id="IPR006674">
    <property type="entry name" value="HD_domain"/>
</dbReference>
<sequence length="496" mass="56353">MNDYQKQLKAWQAKPFIKQLKKQLPQAEIFLVGGAVRDIILGRETKDFDFVIRNVSKKNLEKFLLKLGKVNLVGKKFGVFKFRPRGWQGEDIDIALPRTEHSIGMTGGSRDFKIQSNAKLKIEDDLSRRDFTINAMAWDINQSKLIDPFNGLSDLKNKIIKTVGKAELRFKEDYSRMLRAIRFAVQLNLPAGKAGFEIESKTWQTIKKSIQNLNKKINGEWVVAREIIAKELTKAISAQPVLALELLDKSNTLKHLMPELLKMKGCPQPKNFHSEGDVWQHTVLALKKFNSAAFKKEFGSARVTAEVSCGLIFHDIGKPYTITKADRLRFNNHDVVATKIFKDIAERLRLSAAGIKTEVVENIIAKHMLPVHAKVETMKDTTIEKYFFNENFPGEELLMLIFADISATVPPSGKPDFTTYKKLKNRINKLKRKSKGPDSKKLPRPLINGHDLMKELKLKSGPPIGKLLAIARETQLSGKIKTKKQALTFLKKQNRD</sequence>
<keyword evidence="3" id="KW-0548">Nucleotidyltransferase</keyword>
<comment type="similarity">
    <text evidence="9">Belongs to the tRNA nucleotidyltransferase/poly(A) polymerase family.</text>
</comment>